<dbReference type="RefSeq" id="WP_227477557.1">
    <property type="nucleotide sequence ID" value="NZ_JAFMPT010000015.1"/>
</dbReference>
<evidence type="ECO:0000313" key="3">
    <source>
        <dbReference type="Proteomes" id="UP000778797"/>
    </source>
</evidence>
<evidence type="ECO:0008006" key="4">
    <source>
        <dbReference type="Google" id="ProtNLM"/>
    </source>
</evidence>
<dbReference type="SUPFAM" id="SSF53474">
    <property type="entry name" value="alpha/beta-Hydrolases"/>
    <property type="match status" value="1"/>
</dbReference>
<evidence type="ECO:0000256" key="1">
    <source>
        <dbReference type="SAM" id="SignalP"/>
    </source>
</evidence>
<reference evidence="2" key="2">
    <citation type="submission" date="2021-10" db="EMBL/GenBank/DDBJ databases">
        <title>Genome of Winogradskyella sp. E313.</title>
        <authorList>
            <person name="Zhou Y."/>
        </authorList>
    </citation>
    <scope>NUCLEOTIDE SEQUENCE</scope>
    <source>
        <strain evidence="2">E313</strain>
    </source>
</reference>
<feature type="signal peptide" evidence="1">
    <location>
        <begin position="1"/>
        <end position="20"/>
    </location>
</feature>
<dbReference type="Proteomes" id="UP000778797">
    <property type="component" value="Unassembled WGS sequence"/>
</dbReference>
<accession>A0ABS8EPB3</accession>
<sequence length="141" mass="16184">MKITKLFIFICVISLSVVYAQENRANNKTETIVNLELSKIQVVPIKDIKNDRQYELYIKLPEGYSENVYVNYPVIYYTDALWHVEILSGSADFLAKDAILVGISWEKDLKGDLATLGAHASRFRDYSIQPLPTQKLRQDIN</sequence>
<organism evidence="2 3">
    <name type="scientific">Winogradskyella immobilis</name>
    <dbReference type="NCBI Taxonomy" id="2816852"/>
    <lineage>
        <taxon>Bacteria</taxon>
        <taxon>Pseudomonadati</taxon>
        <taxon>Bacteroidota</taxon>
        <taxon>Flavobacteriia</taxon>
        <taxon>Flavobacteriales</taxon>
        <taxon>Flavobacteriaceae</taxon>
        <taxon>Winogradskyella</taxon>
    </lineage>
</organism>
<dbReference type="EMBL" id="JAFMPT010000015">
    <property type="protein sequence ID" value="MCC1485064.1"/>
    <property type="molecule type" value="Genomic_DNA"/>
</dbReference>
<gene>
    <name evidence="2" type="ORF">J1C55_10725</name>
</gene>
<evidence type="ECO:0000313" key="2">
    <source>
        <dbReference type="EMBL" id="MCC1485064.1"/>
    </source>
</evidence>
<feature type="chain" id="PRO_5046112161" description="Esterase" evidence="1">
    <location>
        <begin position="21"/>
        <end position="141"/>
    </location>
</feature>
<comment type="caution">
    <text evidence="2">The sequence shown here is derived from an EMBL/GenBank/DDBJ whole genome shotgun (WGS) entry which is preliminary data.</text>
</comment>
<dbReference type="InterPro" id="IPR029058">
    <property type="entry name" value="AB_hydrolase_fold"/>
</dbReference>
<dbReference type="Gene3D" id="3.40.50.1820">
    <property type="entry name" value="alpha/beta hydrolase"/>
    <property type="match status" value="1"/>
</dbReference>
<proteinExistence type="predicted"/>
<keyword evidence="1" id="KW-0732">Signal</keyword>
<keyword evidence="3" id="KW-1185">Reference proteome</keyword>
<reference evidence="2" key="1">
    <citation type="submission" date="2021-03" db="EMBL/GenBank/DDBJ databases">
        <authorList>
            <person name="Ping X."/>
        </authorList>
    </citation>
    <scope>NUCLEOTIDE SEQUENCE</scope>
    <source>
        <strain evidence="2">E313</strain>
    </source>
</reference>
<name>A0ABS8EPB3_9FLAO</name>
<protein>
    <recommendedName>
        <fullName evidence="4">Esterase</fullName>
    </recommendedName>
</protein>